<organism evidence="2 3">
    <name type="scientific">Methylomonas paludis</name>
    <dbReference type="NCBI Taxonomy" id="1173101"/>
    <lineage>
        <taxon>Bacteria</taxon>
        <taxon>Pseudomonadati</taxon>
        <taxon>Pseudomonadota</taxon>
        <taxon>Gammaproteobacteria</taxon>
        <taxon>Methylococcales</taxon>
        <taxon>Methylococcaceae</taxon>
        <taxon>Methylomonas</taxon>
    </lineage>
</organism>
<keyword evidence="1" id="KW-0812">Transmembrane</keyword>
<evidence type="ECO:0000256" key="1">
    <source>
        <dbReference type="SAM" id="Phobius"/>
    </source>
</evidence>
<feature type="transmembrane region" description="Helical" evidence="1">
    <location>
        <begin position="50"/>
        <end position="71"/>
    </location>
</feature>
<dbReference type="KEGG" id="mpad:KEF85_05935"/>
<dbReference type="EMBL" id="CP073754">
    <property type="protein sequence ID" value="QWF71994.1"/>
    <property type="molecule type" value="Genomic_DNA"/>
</dbReference>
<evidence type="ECO:0000313" key="3">
    <source>
        <dbReference type="Proteomes" id="UP000676649"/>
    </source>
</evidence>
<sequence length="79" mass="9064">MTISREELRDTLTEFFDEQARLDAVTHSQHHAWIALKIDAEKQRIAMYRAIAKAALSWSVPVLLGAVWYFVQHGKWPGG</sequence>
<keyword evidence="1" id="KW-0472">Membrane</keyword>
<keyword evidence="1" id="KW-1133">Transmembrane helix</keyword>
<name>A0A975MR66_9GAMM</name>
<dbReference type="AlphaFoldDB" id="A0A975MR66"/>
<evidence type="ECO:0000313" key="2">
    <source>
        <dbReference type="EMBL" id="QWF71994.1"/>
    </source>
</evidence>
<accession>A0A975MR66</accession>
<gene>
    <name evidence="2" type="ORF">KEF85_05935</name>
</gene>
<dbReference type="RefSeq" id="WP_215583979.1">
    <property type="nucleotide sequence ID" value="NZ_CP073754.1"/>
</dbReference>
<reference evidence="2" key="1">
    <citation type="submission" date="2021-04" db="EMBL/GenBank/DDBJ databases">
        <title>Draft genome sequence data of methanotrophic Methylovulum sp. strain S1L and Methylomonas sp. strain S2AM isolated from boreal lake water columns.</title>
        <authorList>
            <person name="Rissanen A.J."/>
            <person name="Mangayil R."/>
            <person name="Svenning M.M."/>
            <person name="Khanongnuch R."/>
        </authorList>
    </citation>
    <scope>NUCLEOTIDE SEQUENCE</scope>
    <source>
        <strain evidence="2">S2AM</strain>
    </source>
</reference>
<keyword evidence="3" id="KW-1185">Reference proteome</keyword>
<protein>
    <submittedName>
        <fullName evidence="2">Uncharacterized protein</fullName>
    </submittedName>
</protein>
<dbReference type="Proteomes" id="UP000676649">
    <property type="component" value="Chromosome"/>
</dbReference>
<proteinExistence type="predicted"/>